<keyword evidence="1" id="KW-1185">Reference proteome</keyword>
<dbReference type="AlphaFoldDB" id="A0A183CLZ3"/>
<reference evidence="2" key="3">
    <citation type="submission" date="2016-06" db="UniProtKB">
        <authorList>
            <consortium name="WormBaseParasite"/>
        </authorList>
    </citation>
    <scope>IDENTIFICATION</scope>
</reference>
<organism evidence="1 2">
    <name type="scientific">Globodera pallida</name>
    <name type="common">Potato cyst nematode worm</name>
    <name type="synonym">Heterodera pallida</name>
    <dbReference type="NCBI Taxonomy" id="36090"/>
    <lineage>
        <taxon>Eukaryota</taxon>
        <taxon>Metazoa</taxon>
        <taxon>Ecdysozoa</taxon>
        <taxon>Nematoda</taxon>
        <taxon>Chromadorea</taxon>
        <taxon>Rhabditida</taxon>
        <taxon>Tylenchina</taxon>
        <taxon>Tylenchomorpha</taxon>
        <taxon>Tylenchoidea</taxon>
        <taxon>Heteroderidae</taxon>
        <taxon>Heteroderinae</taxon>
        <taxon>Globodera</taxon>
    </lineage>
</organism>
<accession>A0A183CLZ3</accession>
<proteinExistence type="predicted"/>
<dbReference type="WBParaSite" id="GPLIN_001389900">
    <property type="protein sequence ID" value="GPLIN_001389900"/>
    <property type="gene ID" value="GPLIN_001389900"/>
</dbReference>
<evidence type="ECO:0000313" key="1">
    <source>
        <dbReference type="Proteomes" id="UP000050741"/>
    </source>
</evidence>
<evidence type="ECO:0000313" key="2">
    <source>
        <dbReference type="WBParaSite" id="GPLIN_001389900"/>
    </source>
</evidence>
<reference evidence="1" key="1">
    <citation type="submission" date="2013-12" db="EMBL/GenBank/DDBJ databases">
        <authorList>
            <person name="Aslett M."/>
        </authorList>
    </citation>
    <scope>NUCLEOTIDE SEQUENCE [LARGE SCALE GENOMIC DNA]</scope>
    <source>
        <strain evidence="1">Lindley</strain>
    </source>
</reference>
<reference evidence="1" key="2">
    <citation type="submission" date="2014-05" db="EMBL/GenBank/DDBJ databases">
        <title>The genome and life-stage specific transcriptomes of Globodera pallida elucidate key aspects of plant parasitism by a cyst nematode.</title>
        <authorList>
            <person name="Cotton J.A."/>
            <person name="Lilley C.J."/>
            <person name="Jones L.M."/>
            <person name="Kikuchi T."/>
            <person name="Reid A.J."/>
            <person name="Thorpe P."/>
            <person name="Tsai I.J."/>
            <person name="Beasley H."/>
            <person name="Blok V."/>
            <person name="Cock P.J.A."/>
            <person name="Van den Akker S.E."/>
            <person name="Holroyd N."/>
            <person name="Hunt M."/>
            <person name="Mantelin S."/>
            <person name="Naghra H."/>
            <person name="Pain A."/>
            <person name="Palomares-Rius J.E."/>
            <person name="Zarowiecki M."/>
            <person name="Berriman M."/>
            <person name="Jones J.T."/>
            <person name="Urwin P.E."/>
        </authorList>
    </citation>
    <scope>NUCLEOTIDE SEQUENCE [LARGE SCALE GENOMIC DNA]</scope>
    <source>
        <strain evidence="1">Lindley</strain>
    </source>
</reference>
<name>A0A183CLZ3_GLOPA</name>
<protein>
    <submittedName>
        <fullName evidence="2">DHC_N1 domain-containing protein</fullName>
    </submittedName>
</protein>
<sequence length="133" mass="15278">MSELYRISIAPIVVRLKLYIETAQEYLGKDLEEQSVRADLLAERQNLRKAISLLEKYNDKWEAVFLRIKGQVLLEEQEAYREFQPEGKTFMSWADQARGLVDTIEGALGLSENGNSTSNNQPSTIKCYILDMM</sequence>
<dbReference type="Proteomes" id="UP000050741">
    <property type="component" value="Unassembled WGS sequence"/>
</dbReference>